<feature type="domain" description="Erythromycin biosynthesis protein CIII-like C-terminal" evidence="3">
    <location>
        <begin position="191"/>
        <end position="288"/>
    </location>
</feature>
<dbReference type="InterPro" id="IPR002213">
    <property type="entry name" value="UDP_glucos_trans"/>
</dbReference>
<sequence>MTGDAVLRETIYGLPEMSGHGLSLEQISASHTADHRHGVSQIPPLRKSPSLKLNIAIHCVGSRGDIQPFIALPTRLQQAGHRVRLATHDLFADSVRSSGIEFFPVGGGPADLMAYMTLPALFFEILPTTSPTPELRDFLDSGPVPVYIGFCSIVIDNPDRMTETILDAVRTLGIRAIISKGWSKLEGLQLDNVIYIDDSPHEWLFQHAVAVVYHGGAGTTACGLQNSCPTLVVPFFGEYPTIWGEAVASAGAGPSPIPYKKLEADNLNTGIKFCLRQETIDVAKRIAEQIRIERGVDAAMESFHQHLPQEIIKCGLLSDRPAVWSYPSAKQPIQPSAATTEVLIRNEMIKLRKLELTTSFQINIESRRVDPVWSFCATIVRTVIALLKTTTLLSKSYNGWAKSGKKATLYETPYTSRDEESLVPHKGKLSRGWINVRSTLLFFPSIIAAIFQGALLRGFYCLILMFLDCPFALAEGFRGIP</sequence>
<dbReference type="GO" id="GO:0005975">
    <property type="term" value="P:carbohydrate metabolic process"/>
    <property type="evidence" value="ECO:0007669"/>
    <property type="project" value="InterPro"/>
</dbReference>
<protein>
    <submittedName>
        <fullName evidence="4">Glycosyltransferase family 1 protein</fullName>
    </submittedName>
</protein>
<dbReference type="Proteomes" id="UP000605986">
    <property type="component" value="Unassembled WGS sequence"/>
</dbReference>
<dbReference type="CDD" id="cd03784">
    <property type="entry name" value="GT1_Gtf-like"/>
    <property type="match status" value="1"/>
</dbReference>
<dbReference type="SUPFAM" id="SSF53756">
    <property type="entry name" value="UDP-Glycosyltransferase/glycogen phosphorylase"/>
    <property type="match status" value="1"/>
</dbReference>
<dbReference type="AlphaFoldDB" id="A0A8H4KAN8"/>
<name>A0A8H4KAN8_9HYPO</name>
<evidence type="ECO:0000259" key="3">
    <source>
        <dbReference type="Pfam" id="PF06722"/>
    </source>
</evidence>
<keyword evidence="5" id="KW-1185">Reference proteome</keyword>
<proteinExistence type="predicted"/>
<reference evidence="4" key="1">
    <citation type="submission" date="2020-01" db="EMBL/GenBank/DDBJ databases">
        <title>Identification and distribution of gene clusters putatively required for synthesis of sphingolipid metabolism inhibitors in phylogenetically diverse species of the filamentous fungus Fusarium.</title>
        <authorList>
            <person name="Kim H.-S."/>
            <person name="Busman M."/>
            <person name="Brown D.W."/>
            <person name="Divon H."/>
            <person name="Uhlig S."/>
            <person name="Proctor R.H."/>
        </authorList>
    </citation>
    <scope>NUCLEOTIDE SEQUENCE</scope>
    <source>
        <strain evidence="4">NRRL 53441</strain>
    </source>
</reference>
<dbReference type="OrthoDB" id="5835829at2759"/>
<organism evidence="4 5">
    <name type="scientific">Fusarium austroafricanum</name>
    <dbReference type="NCBI Taxonomy" id="2364996"/>
    <lineage>
        <taxon>Eukaryota</taxon>
        <taxon>Fungi</taxon>
        <taxon>Dikarya</taxon>
        <taxon>Ascomycota</taxon>
        <taxon>Pezizomycotina</taxon>
        <taxon>Sordariomycetes</taxon>
        <taxon>Hypocreomycetidae</taxon>
        <taxon>Hypocreales</taxon>
        <taxon>Nectriaceae</taxon>
        <taxon>Fusarium</taxon>
        <taxon>Fusarium concolor species complex</taxon>
    </lineage>
</organism>
<dbReference type="InterPro" id="IPR010610">
    <property type="entry name" value="EryCIII-like_C"/>
</dbReference>
<dbReference type="PANTHER" id="PTHR48050:SF27">
    <property type="entry name" value="GLUCOSYLTRANSFERASE, PUTATIVE (AFU_ORTHOLOGUE AFUA_7G04880)-RELATED"/>
    <property type="match status" value="1"/>
</dbReference>
<dbReference type="InterPro" id="IPR004276">
    <property type="entry name" value="GlycoTrans_28_N"/>
</dbReference>
<dbReference type="GO" id="GO:0016906">
    <property type="term" value="F:sterol 3-beta-glucosyltransferase activity"/>
    <property type="evidence" value="ECO:0007669"/>
    <property type="project" value="UniProtKB-ARBA"/>
</dbReference>
<dbReference type="InterPro" id="IPR050426">
    <property type="entry name" value="Glycosyltransferase_28"/>
</dbReference>
<dbReference type="Gene3D" id="3.40.50.2000">
    <property type="entry name" value="Glycogen Phosphorylase B"/>
    <property type="match status" value="2"/>
</dbReference>
<dbReference type="Pfam" id="PF03033">
    <property type="entry name" value="Glyco_transf_28"/>
    <property type="match status" value="1"/>
</dbReference>
<dbReference type="PANTHER" id="PTHR48050">
    <property type="entry name" value="STEROL 3-BETA-GLUCOSYLTRANSFERASE"/>
    <property type="match status" value="1"/>
</dbReference>
<feature type="domain" description="Glycosyltransferase family 28 N-terminal" evidence="2">
    <location>
        <begin position="55"/>
        <end position="121"/>
    </location>
</feature>
<evidence type="ECO:0000256" key="1">
    <source>
        <dbReference type="ARBA" id="ARBA00022679"/>
    </source>
</evidence>
<dbReference type="FunFam" id="3.40.50.2000:FF:000009">
    <property type="entry name" value="Sterol 3-beta-glucosyltransferase UGT80A2"/>
    <property type="match status" value="1"/>
</dbReference>
<evidence type="ECO:0000313" key="4">
    <source>
        <dbReference type="EMBL" id="KAF4445524.1"/>
    </source>
</evidence>
<dbReference type="Pfam" id="PF06722">
    <property type="entry name" value="EryCIII-like_C"/>
    <property type="match status" value="1"/>
</dbReference>
<comment type="caution">
    <text evidence="4">The sequence shown here is derived from an EMBL/GenBank/DDBJ whole genome shotgun (WGS) entry which is preliminary data.</text>
</comment>
<dbReference type="EMBL" id="JAADJG010000519">
    <property type="protein sequence ID" value="KAF4445524.1"/>
    <property type="molecule type" value="Genomic_DNA"/>
</dbReference>
<keyword evidence="1 4" id="KW-0808">Transferase</keyword>
<gene>
    <name evidence="4" type="ORF">F53441_10744</name>
</gene>
<evidence type="ECO:0000259" key="2">
    <source>
        <dbReference type="Pfam" id="PF03033"/>
    </source>
</evidence>
<accession>A0A8H4KAN8</accession>
<evidence type="ECO:0000313" key="5">
    <source>
        <dbReference type="Proteomes" id="UP000605986"/>
    </source>
</evidence>